<name>A0A7X0PM15_9BURK</name>
<accession>A0A7X0PM15</accession>
<dbReference type="Proteomes" id="UP000575083">
    <property type="component" value="Unassembled WGS sequence"/>
</dbReference>
<evidence type="ECO:0000259" key="2">
    <source>
        <dbReference type="Pfam" id="PF01425"/>
    </source>
</evidence>
<feature type="domain" description="Amidase" evidence="2">
    <location>
        <begin position="46"/>
        <end position="471"/>
    </location>
</feature>
<organism evidence="3 4">
    <name type="scientific">Acidovorax soli</name>
    <dbReference type="NCBI Taxonomy" id="592050"/>
    <lineage>
        <taxon>Bacteria</taxon>
        <taxon>Pseudomonadati</taxon>
        <taxon>Pseudomonadota</taxon>
        <taxon>Betaproteobacteria</taxon>
        <taxon>Burkholderiales</taxon>
        <taxon>Comamonadaceae</taxon>
        <taxon>Acidovorax</taxon>
    </lineage>
</organism>
<dbReference type="GO" id="GO:0016740">
    <property type="term" value="F:transferase activity"/>
    <property type="evidence" value="ECO:0007669"/>
    <property type="project" value="UniProtKB-KW"/>
</dbReference>
<evidence type="ECO:0000313" key="3">
    <source>
        <dbReference type="EMBL" id="MBB6564124.1"/>
    </source>
</evidence>
<keyword evidence="4" id="KW-1185">Reference proteome</keyword>
<dbReference type="InterPro" id="IPR023631">
    <property type="entry name" value="Amidase_dom"/>
</dbReference>
<evidence type="ECO:0000256" key="1">
    <source>
        <dbReference type="SAM" id="MobiDB-lite"/>
    </source>
</evidence>
<sequence length="529" mass="56127">MRDIASSSATPSESPDTASRSGDALVEQSAVALRRLIGRKEVSPVELLEACIDRIERINPFVNAVTATCFDRARSEARAAEQAVVDGTAPLGLLHGLPLGVKDLEPTEGLLTTWGSAIYRDHVPTQDIELVARLRRAGAIVAGKTNVPEMGAGANSRNTVWGATGNPFNPNLNAGGSSGGSAAALACDLLPVCTGSDTGGSLRIPAAKCGVVGFRPSPGVVPSVRKPLGWTPISVVGPMGRTVEDACLQLAASAGMHAGDALSYPLDAMSFLTPPEVDLGRLRVAYTEDFGTCAVDEGIRATFRAKIAAMRHLFRSCDEVTLDLGDAHRCFDVLRAEAFVAGMQAAYERDPDSLGPNTRANYEMGKRMSLLDSAWAQAEQTRIIQTTQRTFAEYDLILSPTTPVSPFAWTQLYADTINGEQQATYYRWLGLTYVVTLMTHPALSLPCGTDHLGMPFGLQIVGGFRQDHQVLGASLALERAFALRPELRRPRPDLAALRRAVPDLRSIVTAPPVVGGAKGQGAAGSVSVV</sequence>
<proteinExistence type="predicted"/>
<dbReference type="Gene3D" id="3.90.1300.10">
    <property type="entry name" value="Amidase signature (AS) domain"/>
    <property type="match status" value="1"/>
</dbReference>
<gene>
    <name evidence="3" type="ORF">HNP48_006850</name>
</gene>
<feature type="compositionally biased region" description="Polar residues" evidence="1">
    <location>
        <begin position="1"/>
        <end position="20"/>
    </location>
</feature>
<dbReference type="PANTHER" id="PTHR11895:SF76">
    <property type="entry name" value="INDOLEACETAMIDE HYDROLASE"/>
    <property type="match status" value="1"/>
</dbReference>
<reference evidence="3 4" key="1">
    <citation type="submission" date="2020-08" db="EMBL/GenBank/DDBJ databases">
        <title>Functional genomics of gut bacteria from endangered species of beetles.</title>
        <authorList>
            <person name="Carlos-Shanley C."/>
        </authorList>
    </citation>
    <scope>NUCLEOTIDE SEQUENCE [LARGE SCALE GENOMIC DNA]</scope>
    <source>
        <strain evidence="3 4">S00198</strain>
    </source>
</reference>
<comment type="caution">
    <text evidence="3">The sequence shown here is derived from an EMBL/GenBank/DDBJ whole genome shotgun (WGS) entry which is preliminary data.</text>
</comment>
<dbReference type="SUPFAM" id="SSF75304">
    <property type="entry name" value="Amidase signature (AS) enzymes"/>
    <property type="match status" value="1"/>
</dbReference>
<dbReference type="AlphaFoldDB" id="A0A7X0PM15"/>
<dbReference type="RefSeq" id="WP_260420493.1">
    <property type="nucleotide sequence ID" value="NZ_JACHLK010000029.1"/>
</dbReference>
<protein>
    <submittedName>
        <fullName evidence="3">Asp-tRNA(Asn)/Glu-tRNA(Gln) amidotransferase A subunit family amidase</fullName>
    </submittedName>
</protein>
<evidence type="ECO:0000313" key="4">
    <source>
        <dbReference type="Proteomes" id="UP000575083"/>
    </source>
</evidence>
<dbReference type="Pfam" id="PF01425">
    <property type="entry name" value="Amidase"/>
    <property type="match status" value="1"/>
</dbReference>
<dbReference type="EMBL" id="JACHLK010000029">
    <property type="protein sequence ID" value="MBB6564124.1"/>
    <property type="molecule type" value="Genomic_DNA"/>
</dbReference>
<dbReference type="InterPro" id="IPR036928">
    <property type="entry name" value="AS_sf"/>
</dbReference>
<feature type="region of interest" description="Disordered" evidence="1">
    <location>
        <begin position="1"/>
        <end position="23"/>
    </location>
</feature>
<dbReference type="PANTHER" id="PTHR11895">
    <property type="entry name" value="TRANSAMIDASE"/>
    <property type="match status" value="1"/>
</dbReference>
<dbReference type="InterPro" id="IPR000120">
    <property type="entry name" value="Amidase"/>
</dbReference>
<keyword evidence="3" id="KW-0808">Transferase</keyword>